<feature type="compositionally biased region" description="Low complexity" evidence="1">
    <location>
        <begin position="61"/>
        <end position="73"/>
    </location>
</feature>
<dbReference type="AlphaFoldDB" id="A0A9W6VES8"/>
<name>A0A9W6VES8_9PSEU</name>
<organism evidence="2 3">
    <name type="scientific">Amycolatopsis taiwanensis</name>
    <dbReference type="NCBI Taxonomy" id="342230"/>
    <lineage>
        <taxon>Bacteria</taxon>
        <taxon>Bacillati</taxon>
        <taxon>Actinomycetota</taxon>
        <taxon>Actinomycetes</taxon>
        <taxon>Pseudonocardiales</taxon>
        <taxon>Pseudonocardiaceae</taxon>
        <taxon>Amycolatopsis</taxon>
    </lineage>
</organism>
<keyword evidence="3" id="KW-1185">Reference proteome</keyword>
<comment type="caution">
    <text evidence="2">The sequence shown here is derived from an EMBL/GenBank/DDBJ whole genome shotgun (WGS) entry which is preliminary data.</text>
</comment>
<proteinExistence type="predicted"/>
<evidence type="ECO:0000313" key="2">
    <source>
        <dbReference type="EMBL" id="GLY64777.1"/>
    </source>
</evidence>
<sequence length="93" mass="9738">MTTSLMRLFAVISGARALEWRATARFLFGGSTGTVVSGATSRRRAGSWDSSAAGRKEQTRATGTASEATSGTERGSSLPACEAEKGTERNPPR</sequence>
<protein>
    <submittedName>
        <fullName evidence="2">Uncharacterized protein</fullName>
    </submittedName>
</protein>
<dbReference type="EMBL" id="BSTI01000003">
    <property type="protein sequence ID" value="GLY64777.1"/>
    <property type="molecule type" value="Genomic_DNA"/>
</dbReference>
<feature type="compositionally biased region" description="Basic and acidic residues" evidence="1">
    <location>
        <begin position="82"/>
        <end position="93"/>
    </location>
</feature>
<evidence type="ECO:0000256" key="1">
    <source>
        <dbReference type="SAM" id="MobiDB-lite"/>
    </source>
</evidence>
<evidence type="ECO:0000313" key="3">
    <source>
        <dbReference type="Proteomes" id="UP001165136"/>
    </source>
</evidence>
<feature type="region of interest" description="Disordered" evidence="1">
    <location>
        <begin position="31"/>
        <end position="93"/>
    </location>
</feature>
<dbReference type="Proteomes" id="UP001165136">
    <property type="component" value="Unassembled WGS sequence"/>
</dbReference>
<reference evidence="2" key="1">
    <citation type="submission" date="2023-03" db="EMBL/GenBank/DDBJ databases">
        <title>Amycolatopsis taiwanensis NBRC 103393.</title>
        <authorList>
            <person name="Ichikawa N."/>
            <person name="Sato H."/>
            <person name="Tonouchi N."/>
        </authorList>
    </citation>
    <scope>NUCLEOTIDE SEQUENCE</scope>
    <source>
        <strain evidence="2">NBRC 103393</strain>
    </source>
</reference>
<gene>
    <name evidence="2" type="ORF">Atai01_13960</name>
</gene>
<accession>A0A9W6VES8</accession>